<dbReference type="SUPFAM" id="SSF81606">
    <property type="entry name" value="PP2C-like"/>
    <property type="match status" value="1"/>
</dbReference>
<dbReference type="PROSITE" id="PS51746">
    <property type="entry name" value="PPM_2"/>
    <property type="match status" value="1"/>
</dbReference>
<dbReference type="InterPro" id="IPR001932">
    <property type="entry name" value="PPM-type_phosphatase-like_dom"/>
</dbReference>
<protein>
    <submittedName>
        <fullName evidence="2">Serine/threonine protein phosphatase PrpC</fullName>
    </submittedName>
</protein>
<feature type="non-terminal residue" evidence="2">
    <location>
        <position position="1"/>
    </location>
</feature>
<gene>
    <name evidence="2" type="ORF">LX15_006407</name>
</gene>
<comment type="caution">
    <text evidence="2">The sequence shown here is derived from an EMBL/GenBank/DDBJ whole genome shotgun (WGS) entry which is preliminary data.</text>
</comment>
<organism evidence="2 3">
    <name type="scientific">Streptoalloteichus tenebrarius (strain ATCC 17920 / DSM 40477 / JCM 4838 / CBS 697.72 / NBRC 16177 / NCIMB 11028 / NRRL B-12390 / A12253. 1 / ISP 5477)</name>
    <name type="common">Streptomyces tenebrarius</name>
    <dbReference type="NCBI Taxonomy" id="1933"/>
    <lineage>
        <taxon>Bacteria</taxon>
        <taxon>Bacillati</taxon>
        <taxon>Actinomycetota</taxon>
        <taxon>Actinomycetes</taxon>
        <taxon>Pseudonocardiales</taxon>
        <taxon>Pseudonocardiaceae</taxon>
        <taxon>Streptoalloteichus</taxon>
    </lineage>
</organism>
<evidence type="ECO:0000313" key="3">
    <source>
        <dbReference type="Proteomes" id="UP001205311"/>
    </source>
</evidence>
<dbReference type="EMBL" id="JAMTCP010000093">
    <property type="protein sequence ID" value="MCP2262665.1"/>
    <property type="molecule type" value="Genomic_DNA"/>
</dbReference>
<evidence type="ECO:0000259" key="1">
    <source>
        <dbReference type="PROSITE" id="PS51746"/>
    </source>
</evidence>
<keyword evidence="3" id="KW-1185">Reference proteome</keyword>
<dbReference type="InterPro" id="IPR036457">
    <property type="entry name" value="PPM-type-like_dom_sf"/>
</dbReference>
<accession>A0ABT1I4F7</accession>
<dbReference type="Proteomes" id="UP001205311">
    <property type="component" value="Unassembled WGS sequence"/>
</dbReference>
<evidence type="ECO:0000313" key="2">
    <source>
        <dbReference type="EMBL" id="MCP2262665.1"/>
    </source>
</evidence>
<name>A0ABT1I4F7_STRSD</name>
<dbReference type="RefSeq" id="WP_253674904.1">
    <property type="nucleotide sequence ID" value="NZ_JAMTCP010000093.1"/>
</dbReference>
<feature type="domain" description="PPM-type phosphatase" evidence="1">
    <location>
        <begin position="1"/>
        <end position="217"/>
    </location>
</feature>
<sequence length="225" mass="24271">KGPKRPLNADAYAHHVHNGRLAVAVVDGTGSTPEVAEFAQLAAQVAARVAARRTPVWGVMAAAELCADPTGAHPGPVTNGAIVVATAMPDREWLIAWSGDSDAYGWDADDRGVWRLTTPHTEGQRMREAGEADEEARRHDNVLLRSLRTAPTDGIDAVRSEARYLILASDGLHRLPADEMAAILTEHSDDPETCAQQLVKAGREHSNDDITVLVLQHPHPKDERG</sequence>
<reference evidence="2 3" key="1">
    <citation type="submission" date="2022-06" db="EMBL/GenBank/DDBJ databases">
        <title>Genomic Encyclopedia of Archaeal and Bacterial Type Strains, Phase II (KMG-II): from individual species to whole genera.</title>
        <authorList>
            <person name="Goeker M."/>
        </authorList>
    </citation>
    <scope>NUCLEOTIDE SEQUENCE [LARGE SCALE GENOMIC DNA]</scope>
    <source>
        <strain evidence="2 3">DSM 40477</strain>
    </source>
</reference>
<proteinExistence type="predicted"/>
<dbReference type="Gene3D" id="3.60.40.10">
    <property type="entry name" value="PPM-type phosphatase domain"/>
    <property type="match status" value="1"/>
</dbReference>